<feature type="signal peptide" evidence="1">
    <location>
        <begin position="1"/>
        <end position="26"/>
    </location>
</feature>
<dbReference type="EMBL" id="BAAAYX010000008">
    <property type="protein sequence ID" value="GAA3705007.1"/>
    <property type="molecule type" value="Genomic_DNA"/>
</dbReference>
<evidence type="ECO:0008006" key="4">
    <source>
        <dbReference type="Google" id="ProtNLM"/>
    </source>
</evidence>
<dbReference type="PANTHER" id="PTHR37953">
    <property type="entry name" value="UPF0127 PROTEIN MJ1496"/>
    <property type="match status" value="1"/>
</dbReference>
<proteinExistence type="predicted"/>
<evidence type="ECO:0000313" key="2">
    <source>
        <dbReference type="EMBL" id="GAA3705007.1"/>
    </source>
</evidence>
<dbReference type="Proteomes" id="UP001500051">
    <property type="component" value="Unassembled WGS sequence"/>
</dbReference>
<dbReference type="InterPro" id="IPR038695">
    <property type="entry name" value="Saro_0823-like_sf"/>
</dbReference>
<dbReference type="PROSITE" id="PS51257">
    <property type="entry name" value="PROKAR_LIPOPROTEIN"/>
    <property type="match status" value="1"/>
</dbReference>
<dbReference type="Pfam" id="PF02643">
    <property type="entry name" value="DUF192"/>
    <property type="match status" value="1"/>
</dbReference>
<keyword evidence="1" id="KW-0732">Signal</keyword>
<feature type="chain" id="PRO_5046139139" description="DUF192 domain-containing protein" evidence="1">
    <location>
        <begin position="27"/>
        <end position="153"/>
    </location>
</feature>
<comment type="caution">
    <text evidence="2">The sequence shown here is derived from an EMBL/GenBank/DDBJ whole genome shotgun (WGS) entry which is preliminary data.</text>
</comment>
<reference evidence="3" key="1">
    <citation type="journal article" date="2019" name="Int. J. Syst. Evol. Microbiol.">
        <title>The Global Catalogue of Microorganisms (GCM) 10K type strain sequencing project: providing services to taxonomists for standard genome sequencing and annotation.</title>
        <authorList>
            <consortium name="The Broad Institute Genomics Platform"/>
            <consortium name="The Broad Institute Genome Sequencing Center for Infectious Disease"/>
            <person name="Wu L."/>
            <person name="Ma J."/>
        </authorList>
    </citation>
    <scope>NUCLEOTIDE SEQUENCE [LARGE SCALE GENOMIC DNA]</scope>
    <source>
        <strain evidence="3">JCM 16548</strain>
    </source>
</reference>
<protein>
    <recommendedName>
        <fullName evidence="4">DUF192 domain-containing protein</fullName>
    </recommendedName>
</protein>
<keyword evidence="3" id="KW-1185">Reference proteome</keyword>
<organism evidence="2 3">
    <name type="scientific">Microlunatus aurantiacus</name>
    <dbReference type="NCBI Taxonomy" id="446786"/>
    <lineage>
        <taxon>Bacteria</taxon>
        <taxon>Bacillati</taxon>
        <taxon>Actinomycetota</taxon>
        <taxon>Actinomycetes</taxon>
        <taxon>Propionibacteriales</taxon>
        <taxon>Propionibacteriaceae</taxon>
        <taxon>Microlunatus</taxon>
    </lineage>
</organism>
<dbReference type="InterPro" id="IPR003795">
    <property type="entry name" value="DUF192"/>
</dbReference>
<evidence type="ECO:0000313" key="3">
    <source>
        <dbReference type="Proteomes" id="UP001500051"/>
    </source>
</evidence>
<gene>
    <name evidence="2" type="ORF">GCM10022204_23060</name>
</gene>
<dbReference type="Gene3D" id="2.60.120.1140">
    <property type="entry name" value="Protein of unknown function DUF192"/>
    <property type="match status" value="1"/>
</dbReference>
<dbReference type="PANTHER" id="PTHR37953:SF1">
    <property type="entry name" value="UPF0127 PROTEIN MJ1496"/>
    <property type="match status" value="1"/>
</dbReference>
<sequence length="153" mass="16423">MGECVRQRTRLTVAALLAVLIAVVGCSPPSPEPTYATVTIGPLTYRVEVAQTVEQQREGLGNRESVPAGTGMLFQFGSRGEQQVWMAGMTIKLDIAWIIDSEVLAVDTVTPCLELDQNACPRWTSPAPVDALLEVPAHSLTGVDPGVRVSIEH</sequence>
<name>A0ABP7DJD7_9ACTN</name>
<evidence type="ECO:0000256" key="1">
    <source>
        <dbReference type="SAM" id="SignalP"/>
    </source>
</evidence>
<accession>A0ABP7DJD7</accession>